<name>A0ABS8W4V6_DATST</name>
<reference evidence="1 2" key="1">
    <citation type="journal article" date="2021" name="BMC Genomics">
        <title>Datura genome reveals duplications of psychoactive alkaloid biosynthetic genes and high mutation rate following tissue culture.</title>
        <authorList>
            <person name="Rajewski A."/>
            <person name="Carter-House D."/>
            <person name="Stajich J."/>
            <person name="Litt A."/>
        </authorList>
    </citation>
    <scope>NUCLEOTIDE SEQUENCE [LARGE SCALE GENOMIC DNA]</scope>
    <source>
        <strain evidence="1">AR-01</strain>
    </source>
</reference>
<dbReference type="EMBL" id="JACEIK010006349">
    <property type="protein sequence ID" value="MCE2055548.1"/>
    <property type="molecule type" value="Genomic_DNA"/>
</dbReference>
<feature type="non-terminal residue" evidence="1">
    <location>
        <position position="66"/>
    </location>
</feature>
<evidence type="ECO:0000313" key="2">
    <source>
        <dbReference type="Proteomes" id="UP000823775"/>
    </source>
</evidence>
<organism evidence="1 2">
    <name type="scientific">Datura stramonium</name>
    <name type="common">Jimsonweed</name>
    <name type="synonym">Common thornapple</name>
    <dbReference type="NCBI Taxonomy" id="4076"/>
    <lineage>
        <taxon>Eukaryota</taxon>
        <taxon>Viridiplantae</taxon>
        <taxon>Streptophyta</taxon>
        <taxon>Embryophyta</taxon>
        <taxon>Tracheophyta</taxon>
        <taxon>Spermatophyta</taxon>
        <taxon>Magnoliopsida</taxon>
        <taxon>eudicotyledons</taxon>
        <taxon>Gunneridae</taxon>
        <taxon>Pentapetalae</taxon>
        <taxon>asterids</taxon>
        <taxon>lamiids</taxon>
        <taxon>Solanales</taxon>
        <taxon>Solanaceae</taxon>
        <taxon>Solanoideae</taxon>
        <taxon>Datureae</taxon>
        <taxon>Datura</taxon>
    </lineage>
</organism>
<sequence>LVNIMSAMMRISAVSATIGDNHRKAAECLFSLQASLWGHRGHLEGNIYATSSLVPSLASESGGIDI</sequence>
<gene>
    <name evidence="1" type="ORF">HAX54_042855</name>
</gene>
<evidence type="ECO:0000313" key="1">
    <source>
        <dbReference type="EMBL" id="MCE2055548.1"/>
    </source>
</evidence>
<protein>
    <submittedName>
        <fullName evidence="1">Uncharacterized protein</fullName>
    </submittedName>
</protein>
<dbReference type="Proteomes" id="UP000823775">
    <property type="component" value="Unassembled WGS sequence"/>
</dbReference>
<proteinExistence type="predicted"/>
<keyword evidence="2" id="KW-1185">Reference proteome</keyword>
<comment type="caution">
    <text evidence="1">The sequence shown here is derived from an EMBL/GenBank/DDBJ whole genome shotgun (WGS) entry which is preliminary data.</text>
</comment>
<accession>A0ABS8W4V6</accession>
<feature type="non-terminal residue" evidence="1">
    <location>
        <position position="1"/>
    </location>
</feature>